<sequence length="225" mass="26378">MKYITFAVPCYNSESYMEHCIETLLKGGEDVEIILVDDGSKDRTGEIADQYQKKYPNIIKAVHKENGGHGSGVNKGLELATGLYYKVVDSDDWVDEDALKKVLETIKKFHKEKTLVDMLVVNYVYEKEGEQKVIRYTKTLPENKIFTWDEVGKFKKDAYLLMHSVIYRTKFLKDIGLKLPEKTFYVDNIFVYYPLPFIKNMYYLNVDFYRYFIGRSDQSVNEQVM</sequence>
<gene>
    <name evidence="4" type="ORF">K8V91_00985</name>
</gene>
<organism evidence="4 5">
    <name type="scientific">Thomasclavelia spiroformis</name>
    <dbReference type="NCBI Taxonomy" id="29348"/>
    <lineage>
        <taxon>Bacteria</taxon>
        <taxon>Bacillati</taxon>
        <taxon>Bacillota</taxon>
        <taxon>Erysipelotrichia</taxon>
        <taxon>Erysipelotrichales</taxon>
        <taxon>Coprobacillaceae</taxon>
        <taxon>Thomasclavelia</taxon>
    </lineage>
</organism>
<reference evidence="4" key="2">
    <citation type="submission" date="2021-09" db="EMBL/GenBank/DDBJ databases">
        <authorList>
            <person name="Gilroy R."/>
        </authorList>
    </citation>
    <scope>NUCLEOTIDE SEQUENCE</scope>
    <source>
        <strain evidence="4">CHK193-16274</strain>
    </source>
</reference>
<accession>A0A921G9E3</accession>
<proteinExistence type="predicted"/>
<evidence type="ECO:0000256" key="1">
    <source>
        <dbReference type="ARBA" id="ARBA00022676"/>
    </source>
</evidence>
<dbReference type="EC" id="2.4.-.-" evidence="4"/>
<feature type="non-terminal residue" evidence="4">
    <location>
        <position position="225"/>
    </location>
</feature>
<dbReference type="SUPFAM" id="SSF53448">
    <property type="entry name" value="Nucleotide-diphospho-sugar transferases"/>
    <property type="match status" value="1"/>
</dbReference>
<reference evidence="4" key="1">
    <citation type="journal article" date="2021" name="PeerJ">
        <title>Extensive microbial diversity within the chicken gut microbiome revealed by metagenomics and culture.</title>
        <authorList>
            <person name="Gilroy R."/>
            <person name="Ravi A."/>
            <person name="Getino M."/>
            <person name="Pursley I."/>
            <person name="Horton D.L."/>
            <person name="Alikhan N.F."/>
            <person name="Baker D."/>
            <person name="Gharbi K."/>
            <person name="Hall N."/>
            <person name="Watson M."/>
            <person name="Adriaenssens E.M."/>
            <person name="Foster-Nyarko E."/>
            <person name="Jarju S."/>
            <person name="Secka A."/>
            <person name="Antonio M."/>
            <person name="Oren A."/>
            <person name="Chaudhuri R.R."/>
            <person name="La Ragione R."/>
            <person name="Hildebrand F."/>
            <person name="Pallen M.J."/>
        </authorList>
    </citation>
    <scope>NUCLEOTIDE SEQUENCE</scope>
    <source>
        <strain evidence="4">CHK193-16274</strain>
    </source>
</reference>
<feature type="domain" description="Glycosyltransferase 2-like" evidence="3">
    <location>
        <begin position="6"/>
        <end position="123"/>
    </location>
</feature>
<dbReference type="Gene3D" id="3.90.550.10">
    <property type="entry name" value="Spore Coat Polysaccharide Biosynthesis Protein SpsA, Chain A"/>
    <property type="match status" value="1"/>
</dbReference>
<dbReference type="EMBL" id="DYWV01000033">
    <property type="protein sequence ID" value="HJF39471.1"/>
    <property type="molecule type" value="Genomic_DNA"/>
</dbReference>
<dbReference type="InterPro" id="IPR001173">
    <property type="entry name" value="Glyco_trans_2-like"/>
</dbReference>
<evidence type="ECO:0000313" key="4">
    <source>
        <dbReference type="EMBL" id="HJF39471.1"/>
    </source>
</evidence>
<dbReference type="Proteomes" id="UP000749320">
    <property type="component" value="Unassembled WGS sequence"/>
</dbReference>
<dbReference type="AlphaFoldDB" id="A0A921G9E3"/>
<keyword evidence="2 4" id="KW-0808">Transferase</keyword>
<comment type="caution">
    <text evidence="4">The sequence shown here is derived from an EMBL/GenBank/DDBJ whole genome shotgun (WGS) entry which is preliminary data.</text>
</comment>
<evidence type="ECO:0000259" key="3">
    <source>
        <dbReference type="Pfam" id="PF00535"/>
    </source>
</evidence>
<name>A0A921G9E3_9FIRM</name>
<dbReference type="PANTHER" id="PTHR22916">
    <property type="entry name" value="GLYCOSYLTRANSFERASE"/>
    <property type="match status" value="1"/>
</dbReference>
<protein>
    <submittedName>
        <fullName evidence="4">Glycosyltransferase</fullName>
        <ecNumber evidence="4">2.4.-.-</ecNumber>
    </submittedName>
</protein>
<evidence type="ECO:0000256" key="2">
    <source>
        <dbReference type="ARBA" id="ARBA00022679"/>
    </source>
</evidence>
<keyword evidence="1 4" id="KW-0328">Glycosyltransferase</keyword>
<dbReference type="CDD" id="cd00761">
    <property type="entry name" value="Glyco_tranf_GTA_type"/>
    <property type="match status" value="1"/>
</dbReference>
<dbReference type="PANTHER" id="PTHR22916:SF51">
    <property type="entry name" value="GLYCOSYLTRANSFERASE EPSH-RELATED"/>
    <property type="match status" value="1"/>
</dbReference>
<dbReference type="InterPro" id="IPR029044">
    <property type="entry name" value="Nucleotide-diphossugar_trans"/>
</dbReference>
<evidence type="ECO:0000313" key="5">
    <source>
        <dbReference type="Proteomes" id="UP000749320"/>
    </source>
</evidence>
<dbReference type="GO" id="GO:0016757">
    <property type="term" value="F:glycosyltransferase activity"/>
    <property type="evidence" value="ECO:0007669"/>
    <property type="project" value="UniProtKB-KW"/>
</dbReference>
<dbReference type="Pfam" id="PF00535">
    <property type="entry name" value="Glycos_transf_2"/>
    <property type="match status" value="1"/>
</dbReference>